<proteinExistence type="predicted"/>
<dbReference type="AlphaFoldDB" id="A0A656HBP7"/>
<dbReference type="CDD" id="cd03809">
    <property type="entry name" value="GT4_MtfB-like"/>
    <property type="match status" value="1"/>
</dbReference>
<dbReference type="Pfam" id="PF13439">
    <property type="entry name" value="Glyco_transf_4"/>
    <property type="match status" value="1"/>
</dbReference>
<dbReference type="RefSeq" id="WP_002708201.1">
    <property type="nucleotide sequence ID" value="NZ_JH651384.1"/>
</dbReference>
<organism evidence="4 5">
    <name type="scientific">Thiothrix nivea (strain ATCC 35100 / DSM 5205 / JP2)</name>
    <dbReference type="NCBI Taxonomy" id="870187"/>
    <lineage>
        <taxon>Bacteria</taxon>
        <taxon>Pseudomonadati</taxon>
        <taxon>Pseudomonadota</taxon>
        <taxon>Gammaproteobacteria</taxon>
        <taxon>Thiotrichales</taxon>
        <taxon>Thiotrichaceae</taxon>
        <taxon>Thiothrix</taxon>
    </lineage>
</organism>
<evidence type="ECO:0000313" key="5">
    <source>
        <dbReference type="Proteomes" id="UP000005317"/>
    </source>
</evidence>
<dbReference type="SUPFAM" id="SSF53756">
    <property type="entry name" value="UDP-Glycosyltransferase/glycogen phosphorylase"/>
    <property type="match status" value="1"/>
</dbReference>
<dbReference type="Proteomes" id="UP000005317">
    <property type="component" value="Unassembled WGS sequence"/>
</dbReference>
<evidence type="ECO:0000256" key="1">
    <source>
        <dbReference type="ARBA" id="ARBA00022679"/>
    </source>
</evidence>
<dbReference type="PANTHER" id="PTHR46401:SF2">
    <property type="entry name" value="GLYCOSYLTRANSFERASE WBBK-RELATED"/>
    <property type="match status" value="1"/>
</dbReference>
<feature type="domain" description="Glycosyltransferase subfamily 4-like N-terminal" evidence="3">
    <location>
        <begin position="130"/>
        <end position="233"/>
    </location>
</feature>
<evidence type="ECO:0000259" key="2">
    <source>
        <dbReference type="Pfam" id="PF00534"/>
    </source>
</evidence>
<sequence length="449" mass="50340">MRIAIDGFNLGLKQGTGLATYARELSYVLNDAGHDVFPIYGLTNLKNDDELRWPSFIQRLANHGEAGSDDYRKWLARTVLYAPHMLFQTRGVGLTPVELSEHVESAPIGFKLPAFKGIYNCPGVYRASQAYTRFVQRPLRVNIPEAGIDALHLTCPLPISMPGVKTVMTAHDIIPLVLPHSTDMNLKHYRRLMATALGNSDMIFCISEKTRDDLRQWFGIPDSRMHLTYQAVNIPQKYRQLQEAEVSVFLENNFGLDYKGYFLFFGAIEPKKNVSRVIDAMRMARTDLPLVIAGKDGWLYDDVHERLAQAAKLAKAVKKEGEEKSRPEKIQRVEYLPFAQLMYLVKGARALVFPSLYEGFGLPVLEAMQLGCPVITANTTSLREVAGDAALTVDPMDTDAIKTAIERLSVDDGLCQELVEKGYQQAEKFSPGKHAERLAEGYAKAGLRW</sequence>
<protein>
    <submittedName>
        <fullName evidence="4">Glycosyl transferase group 1</fullName>
    </submittedName>
</protein>
<keyword evidence="5" id="KW-1185">Reference proteome</keyword>
<dbReference type="Gene3D" id="3.40.50.2000">
    <property type="entry name" value="Glycogen Phosphorylase B"/>
    <property type="match status" value="2"/>
</dbReference>
<dbReference type="GO" id="GO:0009103">
    <property type="term" value="P:lipopolysaccharide biosynthetic process"/>
    <property type="evidence" value="ECO:0007669"/>
    <property type="project" value="TreeGrafter"/>
</dbReference>
<dbReference type="InterPro" id="IPR001296">
    <property type="entry name" value="Glyco_trans_1"/>
</dbReference>
<dbReference type="PANTHER" id="PTHR46401">
    <property type="entry name" value="GLYCOSYLTRANSFERASE WBBK-RELATED"/>
    <property type="match status" value="1"/>
</dbReference>
<dbReference type="Pfam" id="PF00534">
    <property type="entry name" value="Glycos_transf_1"/>
    <property type="match status" value="1"/>
</dbReference>
<keyword evidence="1 4" id="KW-0808">Transferase</keyword>
<accession>A0A656HBP7</accession>
<gene>
    <name evidence="4" type="ORF">Thini_1685</name>
</gene>
<dbReference type="OrthoDB" id="9801609at2"/>
<feature type="domain" description="Glycosyl transferase family 1" evidence="2">
    <location>
        <begin position="259"/>
        <end position="424"/>
    </location>
</feature>
<name>A0A656HBP7_THINJ</name>
<dbReference type="InterPro" id="IPR028098">
    <property type="entry name" value="Glyco_trans_4-like_N"/>
</dbReference>
<evidence type="ECO:0000259" key="3">
    <source>
        <dbReference type="Pfam" id="PF13439"/>
    </source>
</evidence>
<reference evidence="5" key="1">
    <citation type="journal article" date="2011" name="Stand. Genomic Sci.">
        <title>Genome sequence of the filamentous, gliding Thiothrix nivea neotype strain (JP2(T)).</title>
        <authorList>
            <person name="Lapidus A."/>
            <person name="Nolan M."/>
            <person name="Lucas S."/>
            <person name="Glavina Del Rio T."/>
            <person name="Tice H."/>
            <person name="Cheng J.F."/>
            <person name="Tapia R."/>
            <person name="Han C."/>
            <person name="Goodwin L."/>
            <person name="Pitluck S."/>
            <person name="Liolios K."/>
            <person name="Pagani I."/>
            <person name="Ivanova N."/>
            <person name="Huntemann M."/>
            <person name="Mavromatis K."/>
            <person name="Mikhailova N."/>
            <person name="Pati A."/>
            <person name="Chen A."/>
            <person name="Palaniappan K."/>
            <person name="Land M."/>
            <person name="Brambilla E.M."/>
            <person name="Rohde M."/>
            <person name="Abt B."/>
            <person name="Verbarg S."/>
            <person name="Goker M."/>
            <person name="Bristow J."/>
            <person name="Eisen J.A."/>
            <person name="Markowitz V."/>
            <person name="Hugenholtz P."/>
            <person name="Kyrpides N.C."/>
            <person name="Klenk H.P."/>
            <person name="Woyke T."/>
        </authorList>
    </citation>
    <scope>NUCLEOTIDE SEQUENCE [LARGE SCALE GENOMIC DNA]</scope>
    <source>
        <strain evidence="5">ATCC 35100 / DSM 5205 / JP2</strain>
    </source>
</reference>
<dbReference type="EMBL" id="JH651384">
    <property type="protein sequence ID" value="EIJ34268.1"/>
    <property type="molecule type" value="Genomic_DNA"/>
</dbReference>
<evidence type="ECO:0000313" key="4">
    <source>
        <dbReference type="EMBL" id="EIJ34268.1"/>
    </source>
</evidence>
<dbReference type="GO" id="GO:0016757">
    <property type="term" value="F:glycosyltransferase activity"/>
    <property type="evidence" value="ECO:0007669"/>
    <property type="project" value="InterPro"/>
</dbReference>